<dbReference type="OrthoDB" id="5835829at2759"/>
<dbReference type="PANTHER" id="PTHR48049">
    <property type="entry name" value="GLYCOSYLTRANSFERASE"/>
    <property type="match status" value="1"/>
</dbReference>
<keyword evidence="5" id="KW-1185">Reference proteome</keyword>
<evidence type="ECO:0000256" key="1">
    <source>
        <dbReference type="ARBA" id="ARBA00009995"/>
    </source>
</evidence>
<dbReference type="GO" id="GO:0035251">
    <property type="term" value="F:UDP-glucosyltransferase activity"/>
    <property type="evidence" value="ECO:0007669"/>
    <property type="project" value="InterPro"/>
</dbReference>
<reference evidence="4" key="1">
    <citation type="journal article" date="2020" name="bioRxiv">
        <title>Hybrid origin of Populus tomentosa Carr. identified through genome sequencing and phylogenomic analysis.</title>
        <authorList>
            <person name="An X."/>
            <person name="Gao K."/>
            <person name="Chen Z."/>
            <person name="Li J."/>
            <person name="Yang X."/>
            <person name="Yang X."/>
            <person name="Zhou J."/>
            <person name="Guo T."/>
            <person name="Zhao T."/>
            <person name="Huang S."/>
            <person name="Miao D."/>
            <person name="Khan W.U."/>
            <person name="Rao P."/>
            <person name="Ye M."/>
            <person name="Lei B."/>
            <person name="Liao W."/>
            <person name="Wang J."/>
            <person name="Ji L."/>
            <person name="Li Y."/>
            <person name="Guo B."/>
            <person name="Mustafa N.S."/>
            <person name="Li S."/>
            <person name="Yun Q."/>
            <person name="Keller S.R."/>
            <person name="Mao J."/>
            <person name="Zhang R."/>
            <person name="Strauss S.H."/>
        </authorList>
    </citation>
    <scope>NUCLEOTIDE SEQUENCE</scope>
    <source>
        <strain evidence="4">GM15</strain>
        <tissue evidence="4">Leaf</tissue>
    </source>
</reference>
<evidence type="ECO:0000313" key="5">
    <source>
        <dbReference type="Proteomes" id="UP000886885"/>
    </source>
</evidence>
<dbReference type="PANTHER" id="PTHR48049:SF75">
    <property type="entry name" value="UDP-RHAMNOSE:RHAMNOSYLTRANSFERASE 1"/>
    <property type="match status" value="1"/>
</dbReference>
<evidence type="ECO:0000256" key="3">
    <source>
        <dbReference type="ARBA" id="ARBA00022679"/>
    </source>
</evidence>
<accession>A0A8X7Y1C8</accession>
<dbReference type="CDD" id="cd03784">
    <property type="entry name" value="GT1_Gtf-like"/>
    <property type="match status" value="1"/>
</dbReference>
<dbReference type="Proteomes" id="UP000886885">
    <property type="component" value="Chromosome 17A"/>
</dbReference>
<dbReference type="Pfam" id="PF00201">
    <property type="entry name" value="UDPGT"/>
    <property type="match status" value="1"/>
</dbReference>
<proteinExistence type="inferred from homology"/>
<dbReference type="InterPro" id="IPR002213">
    <property type="entry name" value="UDP_glucos_trans"/>
</dbReference>
<evidence type="ECO:0000256" key="2">
    <source>
        <dbReference type="ARBA" id="ARBA00022676"/>
    </source>
</evidence>
<comment type="similarity">
    <text evidence="1">Belongs to the UDP-glycosyltransferase family.</text>
</comment>
<organism evidence="4 5">
    <name type="scientific">Populus tomentosa</name>
    <name type="common">Chinese white poplar</name>
    <dbReference type="NCBI Taxonomy" id="118781"/>
    <lineage>
        <taxon>Eukaryota</taxon>
        <taxon>Viridiplantae</taxon>
        <taxon>Streptophyta</taxon>
        <taxon>Embryophyta</taxon>
        <taxon>Tracheophyta</taxon>
        <taxon>Spermatophyta</taxon>
        <taxon>Magnoliopsida</taxon>
        <taxon>eudicotyledons</taxon>
        <taxon>Gunneridae</taxon>
        <taxon>Pentapetalae</taxon>
        <taxon>rosids</taxon>
        <taxon>fabids</taxon>
        <taxon>Malpighiales</taxon>
        <taxon>Salicaceae</taxon>
        <taxon>Saliceae</taxon>
        <taxon>Populus</taxon>
    </lineage>
</organism>
<evidence type="ECO:0000313" key="4">
    <source>
        <dbReference type="EMBL" id="KAG6742586.1"/>
    </source>
</evidence>
<keyword evidence="3" id="KW-0808">Transferase</keyword>
<dbReference type="AlphaFoldDB" id="A0A8X7Y1C8"/>
<dbReference type="InterPro" id="IPR050481">
    <property type="entry name" value="UDP-glycosyltransf_plant"/>
</dbReference>
<keyword evidence="2" id="KW-0328">Glycosyltransferase</keyword>
<name>A0A8X7Y1C8_POPTO</name>
<protein>
    <submittedName>
        <fullName evidence="4">Uncharacterized protein</fullName>
    </submittedName>
</protein>
<dbReference type="EMBL" id="JAAWWB010000033">
    <property type="protein sequence ID" value="KAG6742586.1"/>
    <property type="molecule type" value="Genomic_DNA"/>
</dbReference>
<gene>
    <name evidence="4" type="ORF">POTOM_053507</name>
</gene>
<comment type="caution">
    <text evidence="4">The sequence shown here is derived from an EMBL/GenBank/DDBJ whole genome shotgun (WGS) entry which is preliminary data.</text>
</comment>
<sequence length="561" mass="63443">MPMVAGQGPNAKLLLERGNGFQVQSNEDGAHSQDSIAMSLRFVIADQEGQHLQFQAAEMQTILANQDLHDNYTEEFVEFIFNQKTEQRVNNWFKASMASKSHVFMFPWLAYGHVLPYLEFSKQLAAKGIHISFISTPRNIKRFPSIPQNISGKFKFIEIQLPIVDGLPENCEATIDLSPEQIQYLKQAYDALKVPFESLVQKEAPEMILFDFAACWIPAIAARYGITSVFFSPLSAASSAYLGPPDELRSFRLRTRPEDYARAPEWIPFPSLVAYRPDQGTRFMQHVSIPDVSGISTGQRRSKTLAECDLVALRSCREFEDAYLNVLEEIYQKPVLPIGLLPPNFVENKTSHPESSNFSRTFKWLDKQEQKSVVFVGFGSEYKMPVETIHELAYGIELSGLPFMWILKKPEGIESQDLLPTGFISRISDRGIVNFGWAPQLKILAHPSIGGCLFHSGWGSIIESLGFGHPLILMPMVNDQTLNAKLLVEKGAGFEVPRNKDGSFNRDMVAKSMRLVMVDEEGEPIRLKTSELQAIFASQHLQDEYISKFIRYTSSFKKKEH</sequence>
<dbReference type="FunFam" id="3.40.50.2000:FF:000037">
    <property type="entry name" value="Glycosyltransferase"/>
    <property type="match status" value="1"/>
</dbReference>